<evidence type="ECO:0000313" key="1">
    <source>
        <dbReference type="EMBL" id="MFD2601318.1"/>
    </source>
</evidence>
<protein>
    <recommendedName>
        <fullName evidence="3">Adenylosuccinate lyase</fullName>
    </recommendedName>
</protein>
<dbReference type="RefSeq" id="WP_379819905.1">
    <property type="nucleotide sequence ID" value="NZ_JBHUMD010000005.1"/>
</dbReference>
<evidence type="ECO:0008006" key="3">
    <source>
        <dbReference type="Google" id="ProtNLM"/>
    </source>
</evidence>
<organism evidence="1 2">
    <name type="scientific">Flavobacterium suzhouense</name>
    <dbReference type="NCBI Taxonomy" id="1529638"/>
    <lineage>
        <taxon>Bacteria</taxon>
        <taxon>Pseudomonadati</taxon>
        <taxon>Bacteroidota</taxon>
        <taxon>Flavobacteriia</taxon>
        <taxon>Flavobacteriales</taxon>
        <taxon>Flavobacteriaceae</taxon>
        <taxon>Flavobacterium</taxon>
    </lineage>
</organism>
<proteinExistence type="predicted"/>
<name>A0ABW5NRY0_9FLAO</name>
<evidence type="ECO:0000313" key="2">
    <source>
        <dbReference type="Proteomes" id="UP001597480"/>
    </source>
</evidence>
<accession>A0ABW5NRY0</accession>
<dbReference type="Proteomes" id="UP001597480">
    <property type="component" value="Unassembled WGS sequence"/>
</dbReference>
<gene>
    <name evidence="1" type="ORF">ACFSR3_04555</name>
</gene>
<reference evidence="2" key="1">
    <citation type="journal article" date="2019" name="Int. J. Syst. Evol. Microbiol.">
        <title>The Global Catalogue of Microorganisms (GCM) 10K type strain sequencing project: providing services to taxonomists for standard genome sequencing and annotation.</title>
        <authorList>
            <consortium name="The Broad Institute Genomics Platform"/>
            <consortium name="The Broad Institute Genome Sequencing Center for Infectious Disease"/>
            <person name="Wu L."/>
            <person name="Ma J."/>
        </authorList>
    </citation>
    <scope>NUCLEOTIDE SEQUENCE [LARGE SCALE GENOMIC DNA]</scope>
    <source>
        <strain evidence="2">KCTC 42107</strain>
    </source>
</reference>
<keyword evidence="2" id="KW-1185">Reference proteome</keyword>
<sequence>MNTKFYNQIVNSTAHRPIRDLLSGEVLNDRNLLSDLLTIAFDVTDKNHHKACWICELIFEAEIEWLSTYLDTFCKTLSLFKNESALRPISKICLFAAEQNSKQNGFLSAKHKELITEACFDWLINPETKVATKAYSMRTLFLLGKNEEWIYPELTRILTEDTPKHTAAYKAAAKDILKRLSKQNRF</sequence>
<dbReference type="EMBL" id="JBHUMD010000005">
    <property type="protein sequence ID" value="MFD2601318.1"/>
    <property type="molecule type" value="Genomic_DNA"/>
</dbReference>
<comment type="caution">
    <text evidence="1">The sequence shown here is derived from an EMBL/GenBank/DDBJ whole genome shotgun (WGS) entry which is preliminary data.</text>
</comment>